<dbReference type="AlphaFoldDB" id="A0A139AMK8"/>
<keyword evidence="2" id="KW-0813">Transport</keyword>
<dbReference type="OrthoDB" id="3900342at2759"/>
<evidence type="ECO:0000313" key="7">
    <source>
        <dbReference type="EMBL" id="KXS17804.1"/>
    </source>
</evidence>
<evidence type="ECO:0000256" key="3">
    <source>
        <dbReference type="ARBA" id="ARBA00022692"/>
    </source>
</evidence>
<dbReference type="EMBL" id="KQ965745">
    <property type="protein sequence ID" value="KXS17804.1"/>
    <property type="molecule type" value="Genomic_DNA"/>
</dbReference>
<feature type="transmembrane region" description="Helical" evidence="6">
    <location>
        <begin position="364"/>
        <end position="382"/>
    </location>
</feature>
<feature type="transmembrane region" description="Helical" evidence="6">
    <location>
        <begin position="428"/>
        <end position="447"/>
    </location>
</feature>
<dbReference type="PANTHER" id="PTHR45649">
    <property type="entry name" value="AMINO-ACID PERMEASE BAT1"/>
    <property type="match status" value="1"/>
</dbReference>
<feature type="transmembrane region" description="Helical" evidence="6">
    <location>
        <begin position="179"/>
        <end position="198"/>
    </location>
</feature>
<feature type="transmembrane region" description="Helical" evidence="6">
    <location>
        <begin position="104"/>
        <end position="127"/>
    </location>
</feature>
<feature type="transmembrane region" description="Helical" evidence="6">
    <location>
        <begin position="55"/>
        <end position="75"/>
    </location>
</feature>
<feature type="transmembrane region" description="Helical" evidence="6">
    <location>
        <begin position="24"/>
        <end position="49"/>
    </location>
</feature>
<organism evidence="7 8">
    <name type="scientific">Gonapodya prolifera (strain JEL478)</name>
    <name type="common">Monoblepharis prolifera</name>
    <dbReference type="NCBI Taxonomy" id="1344416"/>
    <lineage>
        <taxon>Eukaryota</taxon>
        <taxon>Fungi</taxon>
        <taxon>Fungi incertae sedis</taxon>
        <taxon>Chytridiomycota</taxon>
        <taxon>Chytridiomycota incertae sedis</taxon>
        <taxon>Monoblepharidomycetes</taxon>
        <taxon>Monoblepharidales</taxon>
        <taxon>Gonapodyaceae</taxon>
        <taxon>Gonapodya</taxon>
    </lineage>
</organism>
<keyword evidence="3 6" id="KW-0812">Transmembrane</keyword>
<dbReference type="PIRSF" id="PIRSF006060">
    <property type="entry name" value="AA_transporter"/>
    <property type="match status" value="1"/>
</dbReference>
<gene>
    <name evidence="7" type="ORF">M427DRAFT_153678</name>
</gene>
<dbReference type="STRING" id="1344416.A0A139AMK8"/>
<evidence type="ECO:0000256" key="2">
    <source>
        <dbReference type="ARBA" id="ARBA00022448"/>
    </source>
</evidence>
<dbReference type="GO" id="GO:0022857">
    <property type="term" value="F:transmembrane transporter activity"/>
    <property type="evidence" value="ECO:0007669"/>
    <property type="project" value="InterPro"/>
</dbReference>
<keyword evidence="5 6" id="KW-0472">Membrane</keyword>
<accession>A0A139AMK8</accession>
<evidence type="ECO:0000256" key="1">
    <source>
        <dbReference type="ARBA" id="ARBA00004141"/>
    </source>
</evidence>
<evidence type="ECO:0000313" key="8">
    <source>
        <dbReference type="Proteomes" id="UP000070544"/>
    </source>
</evidence>
<sequence>MATEDEIRLAKLGYKQEFKRGFKFIHNFGVSFTIVSIIIGVNTLLSYALVAGGSAGAIIGWLVVSALVLCVAYSLTEICSAMPTAGGLYYWAAKLGGDNWGPFFAWYTAWIGIIGGVSGSISVAFSISQFTWSLVLVWHPEVEVTLVKLAALAEAALLLAAILNSLHDQVIAKIVELSVYSHIFGTFFIGILVLVKAPKLQSASFVFQQFENLTGQDSMGFAVLLGLLFPSWTFLGFDASAHIAEETVDSHIHAARGISSSVTIAVVIGFFLTISVLFSIQDVQSILTSPYPQTITQLYMDVAGPVWTTVILIIVLICSCCCLVCSVTANSRVVYAWSRDRGFGTTLSQYFYYAHPTSRLPLRAVWLVVFASMALACIGFGSNVALSAFSSVATIGYMVSYVIPIFSKAVVARDSFKPGPINMGRLSPIVNWISIAWVTCITLLFSLPSTYPVTGTNLNYAPILVVFYIGVITVAWFVSAKNWFHGPVSHISDEELADLEKVNATKDVSA</sequence>
<name>A0A139AMK8_GONPJ</name>
<keyword evidence="4 6" id="KW-1133">Transmembrane helix</keyword>
<reference evidence="7 8" key="1">
    <citation type="journal article" date="2015" name="Genome Biol. Evol.">
        <title>Phylogenomic analyses indicate that early fungi evolved digesting cell walls of algal ancestors of land plants.</title>
        <authorList>
            <person name="Chang Y."/>
            <person name="Wang S."/>
            <person name="Sekimoto S."/>
            <person name="Aerts A.L."/>
            <person name="Choi C."/>
            <person name="Clum A."/>
            <person name="LaButti K.M."/>
            <person name="Lindquist E.A."/>
            <person name="Yee Ngan C."/>
            <person name="Ohm R.A."/>
            <person name="Salamov A.A."/>
            <person name="Grigoriev I.V."/>
            <person name="Spatafora J.W."/>
            <person name="Berbee M.L."/>
        </authorList>
    </citation>
    <scope>NUCLEOTIDE SEQUENCE [LARGE SCALE GENOMIC DNA]</scope>
    <source>
        <strain evidence="7 8">JEL478</strain>
    </source>
</reference>
<proteinExistence type="predicted"/>
<protein>
    <submittedName>
        <fullName evidence="7">Amino acid transporter</fullName>
    </submittedName>
</protein>
<evidence type="ECO:0000256" key="4">
    <source>
        <dbReference type="ARBA" id="ARBA00022989"/>
    </source>
</evidence>
<evidence type="ECO:0000256" key="5">
    <source>
        <dbReference type="ARBA" id="ARBA00023136"/>
    </source>
</evidence>
<dbReference type="InterPro" id="IPR002293">
    <property type="entry name" value="AA/rel_permease1"/>
</dbReference>
<comment type="subcellular location">
    <subcellularLocation>
        <location evidence="1">Membrane</location>
        <topology evidence="1">Multi-pass membrane protein</topology>
    </subcellularLocation>
</comment>
<dbReference type="Proteomes" id="UP000070544">
    <property type="component" value="Unassembled WGS sequence"/>
</dbReference>
<feature type="transmembrane region" description="Helical" evidence="6">
    <location>
        <begin position="218"/>
        <end position="237"/>
    </location>
</feature>
<feature type="transmembrane region" description="Helical" evidence="6">
    <location>
        <begin position="459"/>
        <end position="478"/>
    </location>
</feature>
<keyword evidence="8" id="KW-1185">Reference proteome</keyword>
<evidence type="ECO:0000256" key="6">
    <source>
        <dbReference type="SAM" id="Phobius"/>
    </source>
</evidence>
<feature type="transmembrane region" description="Helical" evidence="6">
    <location>
        <begin position="388"/>
        <end position="407"/>
    </location>
</feature>
<feature type="transmembrane region" description="Helical" evidence="6">
    <location>
        <begin position="147"/>
        <end position="167"/>
    </location>
</feature>
<feature type="transmembrane region" description="Helical" evidence="6">
    <location>
        <begin position="258"/>
        <end position="280"/>
    </location>
</feature>
<dbReference type="Gene3D" id="1.20.1740.10">
    <property type="entry name" value="Amino acid/polyamine transporter I"/>
    <property type="match status" value="1"/>
</dbReference>
<dbReference type="GO" id="GO:0016020">
    <property type="term" value="C:membrane"/>
    <property type="evidence" value="ECO:0007669"/>
    <property type="project" value="UniProtKB-SubCell"/>
</dbReference>
<dbReference type="Pfam" id="PF13520">
    <property type="entry name" value="AA_permease_2"/>
    <property type="match status" value="1"/>
</dbReference>
<feature type="transmembrane region" description="Helical" evidence="6">
    <location>
        <begin position="306"/>
        <end position="329"/>
    </location>
</feature>
<dbReference type="PANTHER" id="PTHR45649:SF26">
    <property type="entry name" value="OS04G0435100 PROTEIN"/>
    <property type="match status" value="1"/>
</dbReference>